<dbReference type="STRING" id="646529.Desaci_4279"/>
<keyword evidence="1" id="KW-0472">Membrane</keyword>
<dbReference type="EMBL" id="CP003639">
    <property type="protein sequence ID" value="AFM43130.1"/>
    <property type="molecule type" value="Genomic_DNA"/>
</dbReference>
<organism evidence="2 3">
    <name type="scientific">Desulfosporosinus acidiphilus (strain DSM 22704 / JCM 16185 / SJ4)</name>
    <dbReference type="NCBI Taxonomy" id="646529"/>
    <lineage>
        <taxon>Bacteria</taxon>
        <taxon>Bacillati</taxon>
        <taxon>Bacillota</taxon>
        <taxon>Clostridia</taxon>
        <taxon>Eubacteriales</taxon>
        <taxon>Desulfitobacteriaceae</taxon>
        <taxon>Desulfosporosinus</taxon>
    </lineage>
</organism>
<keyword evidence="1" id="KW-1133">Transmembrane helix</keyword>
<evidence type="ECO:0000313" key="2">
    <source>
        <dbReference type="EMBL" id="AFM43130.1"/>
    </source>
</evidence>
<dbReference type="AlphaFoldDB" id="I4DBF6"/>
<dbReference type="HOGENOM" id="CLU_3134836_0_0_9"/>
<keyword evidence="1" id="KW-0812">Transmembrane</keyword>
<protein>
    <submittedName>
        <fullName evidence="2">Uncharacterized protein</fullName>
    </submittedName>
</protein>
<evidence type="ECO:0000256" key="1">
    <source>
        <dbReference type="SAM" id="Phobius"/>
    </source>
</evidence>
<reference evidence="2 3" key="1">
    <citation type="journal article" date="2012" name="J. Bacteriol.">
        <title>Complete genome sequences of Desulfosporosinus orientis DSM765T, Desulfosporosinus youngiae DSM17734T, Desulfosporosinus meridiei DSM13257T, and Desulfosporosinus acidiphilus DSM22704T.</title>
        <authorList>
            <person name="Pester M."/>
            <person name="Brambilla E."/>
            <person name="Alazard D."/>
            <person name="Rattei T."/>
            <person name="Weinmaier T."/>
            <person name="Han J."/>
            <person name="Lucas S."/>
            <person name="Lapidus A."/>
            <person name="Cheng J.F."/>
            <person name="Goodwin L."/>
            <person name="Pitluck S."/>
            <person name="Peters L."/>
            <person name="Ovchinnikova G."/>
            <person name="Teshima H."/>
            <person name="Detter J.C."/>
            <person name="Han C.S."/>
            <person name="Tapia R."/>
            <person name="Land M.L."/>
            <person name="Hauser L."/>
            <person name="Kyrpides N.C."/>
            <person name="Ivanova N.N."/>
            <person name="Pagani I."/>
            <person name="Huntmann M."/>
            <person name="Wei C.L."/>
            <person name="Davenport K.W."/>
            <person name="Daligault H."/>
            <person name="Chain P.S."/>
            <person name="Chen A."/>
            <person name="Mavromatis K."/>
            <person name="Markowitz V."/>
            <person name="Szeto E."/>
            <person name="Mikhailova N."/>
            <person name="Pati A."/>
            <person name="Wagner M."/>
            <person name="Woyke T."/>
            <person name="Ollivier B."/>
            <person name="Klenk H.P."/>
            <person name="Spring S."/>
            <person name="Loy A."/>
        </authorList>
    </citation>
    <scope>NUCLEOTIDE SEQUENCE [LARGE SCALE GENOMIC DNA]</scope>
    <source>
        <strain evidence="3">DSM 22704 / JCM 16185 / SJ4</strain>
    </source>
</reference>
<dbReference type="KEGG" id="dai:Desaci_4279"/>
<sequence length="49" mass="5420">MSIIKSYMYNLVAQVFNVIIPIITIPYVAGILGSSDRLGQYAHIPLLVI</sequence>
<evidence type="ECO:0000313" key="3">
    <source>
        <dbReference type="Proteomes" id="UP000002892"/>
    </source>
</evidence>
<keyword evidence="3" id="KW-1185">Reference proteome</keyword>
<accession>I4DBF6</accession>
<proteinExistence type="predicted"/>
<gene>
    <name evidence="2" type="ordered locus">Desaci_4279</name>
</gene>
<feature type="transmembrane region" description="Helical" evidence="1">
    <location>
        <begin position="7"/>
        <end position="29"/>
    </location>
</feature>
<dbReference type="Proteomes" id="UP000002892">
    <property type="component" value="Chromosome"/>
</dbReference>
<name>I4DBF6_DESAJ</name>